<dbReference type="CDD" id="cd02440">
    <property type="entry name" value="AdoMet_MTases"/>
    <property type="match status" value="1"/>
</dbReference>
<keyword evidence="2 6" id="KW-0489">Methyltransferase</keyword>
<dbReference type="Proteomes" id="UP000014216">
    <property type="component" value="Unassembled WGS sequence"/>
</dbReference>
<dbReference type="PANTHER" id="PTHR43667:SF1">
    <property type="entry name" value="CYCLOPROPANE-FATTY-ACYL-PHOSPHOLIPID SYNTHASE"/>
    <property type="match status" value="1"/>
</dbReference>
<name>S0FYA6_9BACT</name>
<dbReference type="InterPro" id="IPR003333">
    <property type="entry name" value="CMAS"/>
</dbReference>
<dbReference type="AlphaFoldDB" id="S0FYA6"/>
<evidence type="ECO:0000256" key="2">
    <source>
        <dbReference type="ARBA" id="ARBA00022603"/>
    </source>
</evidence>
<dbReference type="PANTHER" id="PTHR43667">
    <property type="entry name" value="CYCLOPROPANE-FATTY-ACYL-PHOSPHOLIPID SYNTHASE"/>
    <property type="match status" value="1"/>
</dbReference>
<dbReference type="InterPro" id="IPR029063">
    <property type="entry name" value="SAM-dependent_MTases_sf"/>
</dbReference>
<sequence>MKLGQARELFSEMMNHAGIRVNGDRPFDIRIKNDQFFQRVTSSPALGLGESYMDGWWDCPAPDQFIEKVLRANLLKQIKQDRITAWNALMAKIFNLQTIKRAFTVGKQHYDIGNDLYQMMLGKRMQYTCGYWKDARNLDEAQEAKLEMICRKLALAPGMNVLELGCGFGGFARYAAEKYQVSVTGFTVSKKQAEFGREYCKDLPVDIRLDDYRNARGTYDRILSIGLMEHVGFKNYRTYMELTRNLLKKDGIAFVHTIGGNITTRICNPWTAKYIFPNSVLPSISELGRAMEGLFVLEDCHNFGEDYDKTLMAWYDNFKAAWPKLKNRYDDRFFRMWEYYLLSSAGGFRARSMQLWQMVLTRPGRPKPDCRIS</sequence>
<evidence type="ECO:0000256" key="1">
    <source>
        <dbReference type="ARBA" id="ARBA00010815"/>
    </source>
</evidence>
<dbReference type="OrthoDB" id="9782855at2"/>
<dbReference type="Pfam" id="PF02353">
    <property type="entry name" value="CMAS"/>
    <property type="match status" value="1"/>
</dbReference>
<dbReference type="SUPFAM" id="SSF53335">
    <property type="entry name" value="S-adenosyl-L-methionine-dependent methyltransferases"/>
    <property type="match status" value="1"/>
</dbReference>
<dbReference type="GO" id="GO:0008610">
    <property type="term" value="P:lipid biosynthetic process"/>
    <property type="evidence" value="ECO:0007669"/>
    <property type="project" value="InterPro"/>
</dbReference>
<evidence type="ECO:0000313" key="7">
    <source>
        <dbReference type="Proteomes" id="UP000014216"/>
    </source>
</evidence>
<dbReference type="GO" id="GO:0032259">
    <property type="term" value="P:methylation"/>
    <property type="evidence" value="ECO:0007669"/>
    <property type="project" value="UniProtKB-KW"/>
</dbReference>
<keyword evidence="3 6" id="KW-0808">Transferase</keyword>
<dbReference type="PATRIC" id="fig|1286635.3.peg.3983"/>
<protein>
    <submittedName>
        <fullName evidence="6">Cyclopropane-fatty-acyl-phospholipid synthase Cfa</fullName>
        <ecNumber evidence="6">2.1.1.79</ecNumber>
    </submittedName>
</protein>
<dbReference type="GO" id="GO:0008825">
    <property type="term" value="F:cyclopropane-fatty-acyl-phospholipid synthase activity"/>
    <property type="evidence" value="ECO:0007669"/>
    <property type="project" value="UniProtKB-EC"/>
</dbReference>
<evidence type="ECO:0000256" key="3">
    <source>
        <dbReference type="ARBA" id="ARBA00022679"/>
    </source>
</evidence>
<dbReference type="RefSeq" id="WP_006967959.1">
    <property type="nucleotide sequence ID" value="NZ_APJX01000010.1"/>
</dbReference>
<keyword evidence="4" id="KW-0949">S-adenosyl-L-methionine</keyword>
<reference evidence="6 7" key="1">
    <citation type="journal article" date="2013" name="Genome Announc.">
        <title>Draft Genome Sequence of Desulfotignum phosphitoxidans DSM 13687 Strain FiPS-3.</title>
        <authorList>
            <person name="Poehlein A."/>
            <person name="Daniel R."/>
            <person name="Simeonova D.D."/>
        </authorList>
    </citation>
    <scope>NUCLEOTIDE SEQUENCE [LARGE SCALE GENOMIC DNA]</scope>
    <source>
        <strain evidence="6 7">DSM 13687</strain>
    </source>
</reference>
<dbReference type="Gene3D" id="3.40.50.150">
    <property type="entry name" value="Vaccinia Virus protein VP39"/>
    <property type="match status" value="1"/>
</dbReference>
<gene>
    <name evidence="6" type="primary">cfa</name>
    <name evidence="6" type="ORF">Dpo_10c01380</name>
</gene>
<evidence type="ECO:0000256" key="4">
    <source>
        <dbReference type="ARBA" id="ARBA00022691"/>
    </source>
</evidence>
<evidence type="ECO:0000313" key="6">
    <source>
        <dbReference type="EMBL" id="EMS78144.1"/>
    </source>
</evidence>
<dbReference type="NCBIfam" id="NF008686">
    <property type="entry name" value="PRK11705.1"/>
    <property type="match status" value="1"/>
</dbReference>
<evidence type="ECO:0000256" key="5">
    <source>
        <dbReference type="ARBA" id="ARBA00023098"/>
    </source>
</evidence>
<organism evidence="6 7">
    <name type="scientific">Desulfotignum phosphitoxidans DSM 13687</name>
    <dbReference type="NCBI Taxonomy" id="1286635"/>
    <lineage>
        <taxon>Bacteria</taxon>
        <taxon>Pseudomonadati</taxon>
        <taxon>Thermodesulfobacteriota</taxon>
        <taxon>Desulfobacteria</taxon>
        <taxon>Desulfobacterales</taxon>
        <taxon>Desulfobacteraceae</taxon>
        <taxon>Desulfotignum</taxon>
    </lineage>
</organism>
<keyword evidence="7" id="KW-1185">Reference proteome</keyword>
<comment type="caution">
    <text evidence="6">The sequence shown here is derived from an EMBL/GenBank/DDBJ whole genome shotgun (WGS) entry which is preliminary data.</text>
</comment>
<accession>S0FYA6</accession>
<dbReference type="EMBL" id="APJX01000010">
    <property type="protein sequence ID" value="EMS78144.1"/>
    <property type="molecule type" value="Genomic_DNA"/>
</dbReference>
<keyword evidence="5" id="KW-0443">Lipid metabolism</keyword>
<proteinExistence type="inferred from homology"/>
<dbReference type="PIRSF" id="PIRSF003085">
    <property type="entry name" value="CMAS"/>
    <property type="match status" value="1"/>
</dbReference>
<dbReference type="InterPro" id="IPR050723">
    <property type="entry name" value="CFA/CMAS"/>
</dbReference>
<dbReference type="EC" id="2.1.1.79" evidence="6"/>
<comment type="similarity">
    <text evidence="1">Belongs to the CFA/CMAS family.</text>
</comment>